<dbReference type="RefSeq" id="WP_185191590.1">
    <property type="nucleotide sequence ID" value="NZ_JACKXD010000001.1"/>
</dbReference>
<feature type="region of interest" description="Disordered" evidence="1">
    <location>
        <begin position="52"/>
        <end position="81"/>
    </location>
</feature>
<dbReference type="Pfam" id="PF19121">
    <property type="entry name" value="DUF5805"/>
    <property type="match status" value="1"/>
</dbReference>
<protein>
    <submittedName>
        <fullName evidence="2">Uncharacterized protein</fullName>
    </submittedName>
</protein>
<dbReference type="AlphaFoldDB" id="A0A7J9SE91"/>
<evidence type="ECO:0000256" key="1">
    <source>
        <dbReference type="SAM" id="MobiDB-lite"/>
    </source>
</evidence>
<comment type="caution">
    <text evidence="2">The sequence shown here is derived from an EMBL/GenBank/DDBJ whole genome shotgun (WGS) entry which is preliminary data.</text>
</comment>
<evidence type="ECO:0000313" key="2">
    <source>
        <dbReference type="EMBL" id="MBB6645220.1"/>
    </source>
</evidence>
<dbReference type="EMBL" id="JACKXD010000001">
    <property type="protein sequence ID" value="MBB6645220.1"/>
    <property type="molecule type" value="Genomic_DNA"/>
</dbReference>
<dbReference type="InterPro" id="IPR043828">
    <property type="entry name" value="DUF5805"/>
</dbReference>
<name>A0A7J9SE91_9EURY</name>
<reference evidence="2 3" key="1">
    <citation type="submission" date="2020-08" db="EMBL/GenBank/DDBJ databases">
        <authorList>
            <person name="Seo M.-J."/>
        </authorList>
    </citation>
    <scope>NUCLEOTIDE SEQUENCE [LARGE SCALE GENOMIC DNA]</scope>
    <source>
        <strain evidence="2 3">MBLA0160</strain>
    </source>
</reference>
<accession>A0A7J9SE91</accession>
<evidence type="ECO:0000313" key="3">
    <source>
        <dbReference type="Proteomes" id="UP000546257"/>
    </source>
</evidence>
<keyword evidence="3" id="KW-1185">Reference proteome</keyword>
<proteinExistence type="predicted"/>
<dbReference type="Proteomes" id="UP000546257">
    <property type="component" value="Unassembled WGS sequence"/>
</dbReference>
<organism evidence="2 3">
    <name type="scientific">Halobellus ruber</name>
    <dbReference type="NCBI Taxonomy" id="2761102"/>
    <lineage>
        <taxon>Archaea</taxon>
        <taxon>Methanobacteriati</taxon>
        <taxon>Methanobacteriota</taxon>
        <taxon>Stenosarchaea group</taxon>
        <taxon>Halobacteria</taxon>
        <taxon>Halobacteriales</taxon>
        <taxon>Haloferacaceae</taxon>
        <taxon>Halobellus</taxon>
    </lineage>
</organism>
<sequence>MSDDESGLDTSRATITVYAPVYQRDKWDEEAEELGLSRSEYLKMMIQAGRKHFDPDNGQKKLTSIGGAETPIPDSDHPSNKFSEDICLESQILEAISRGDYLTWNEIVDTVVDDIERYIDKELDDLRDSNQIRYDGQRGGFTDIPQANE</sequence>
<gene>
    <name evidence="2" type="ORF">H5V44_02725</name>
</gene>